<sequence length="227" mass="23961">MIDALSFRVDSAGGSAALRFRPERLVVAGWAGRDPAALRHHIEELAALGIAPPSRTPLFYAASADLLTQADVLQVLGPDSSGEVEPLLVVTGDGLLIGVGSDHTDRKAEAWSVPHSKQLCGKPVASALWRFAEVADHWDRIVLRASVPDAAGGWRLYQEGAAAGLRRPDELLALAGGLAPGTAMLCGTVPAIGGIRPAAAFRMELDDPVLGRTIRHEYRIADMPVVA</sequence>
<name>A0A4Q2U7X1_9HYPH</name>
<dbReference type="RefSeq" id="WP_129227860.1">
    <property type="nucleotide sequence ID" value="NZ_QYBB01000018.1"/>
</dbReference>
<dbReference type="InterPro" id="IPR021269">
    <property type="entry name" value="DUF2848"/>
</dbReference>
<gene>
    <name evidence="1" type="ORF">D3273_15840</name>
</gene>
<organism evidence="1 2">
    <name type="scientific">Lichenibacterium minor</name>
    <dbReference type="NCBI Taxonomy" id="2316528"/>
    <lineage>
        <taxon>Bacteria</taxon>
        <taxon>Pseudomonadati</taxon>
        <taxon>Pseudomonadota</taxon>
        <taxon>Alphaproteobacteria</taxon>
        <taxon>Hyphomicrobiales</taxon>
        <taxon>Lichenihabitantaceae</taxon>
        <taxon>Lichenibacterium</taxon>
    </lineage>
</organism>
<dbReference type="AlphaFoldDB" id="A0A4Q2U7X1"/>
<comment type="caution">
    <text evidence="1">The sequence shown here is derived from an EMBL/GenBank/DDBJ whole genome shotgun (WGS) entry which is preliminary data.</text>
</comment>
<evidence type="ECO:0000313" key="1">
    <source>
        <dbReference type="EMBL" id="RYC31006.1"/>
    </source>
</evidence>
<reference evidence="1 2" key="2">
    <citation type="submission" date="2019-02" db="EMBL/GenBank/DDBJ databases">
        <title>'Lichenibacterium ramalinii' gen. nov. sp. nov., 'Lichenibacterium minor' gen. nov. sp. nov.</title>
        <authorList>
            <person name="Pankratov T."/>
        </authorList>
    </citation>
    <scope>NUCLEOTIDE SEQUENCE [LARGE SCALE GENOMIC DNA]</scope>
    <source>
        <strain evidence="1 2">RmlP026</strain>
    </source>
</reference>
<evidence type="ECO:0000313" key="2">
    <source>
        <dbReference type="Proteomes" id="UP000290759"/>
    </source>
</evidence>
<protein>
    <submittedName>
        <fullName evidence="1">DUF2848 domain-containing protein</fullName>
    </submittedName>
</protein>
<dbReference type="EMBL" id="QYBB01000018">
    <property type="protein sequence ID" value="RYC31006.1"/>
    <property type="molecule type" value="Genomic_DNA"/>
</dbReference>
<proteinExistence type="predicted"/>
<dbReference type="OrthoDB" id="9792678at2"/>
<accession>A0A4Q2U7X1</accession>
<dbReference type="Proteomes" id="UP000290759">
    <property type="component" value="Unassembled WGS sequence"/>
</dbReference>
<dbReference type="Pfam" id="PF11010">
    <property type="entry name" value="DUF2848"/>
    <property type="match status" value="1"/>
</dbReference>
<reference evidence="1 2" key="1">
    <citation type="submission" date="2018-12" db="EMBL/GenBank/DDBJ databases">
        <authorList>
            <person name="Grouzdev D.S."/>
            <person name="Krutkina M.S."/>
        </authorList>
    </citation>
    <scope>NUCLEOTIDE SEQUENCE [LARGE SCALE GENOMIC DNA]</scope>
    <source>
        <strain evidence="1 2">RmlP026</strain>
    </source>
</reference>
<keyword evidence="2" id="KW-1185">Reference proteome</keyword>